<feature type="transmembrane region" description="Helical" evidence="2">
    <location>
        <begin position="299"/>
        <end position="317"/>
    </location>
</feature>
<gene>
    <name evidence="3" type="ORF">SAMN05421505_112222</name>
</gene>
<reference evidence="3 4" key="1">
    <citation type="submission" date="2016-10" db="EMBL/GenBank/DDBJ databases">
        <authorList>
            <person name="de Groot N.N."/>
        </authorList>
    </citation>
    <scope>NUCLEOTIDE SEQUENCE [LARGE SCALE GENOMIC DNA]</scope>
    <source>
        <strain evidence="3 4">CPCC 201354</strain>
    </source>
</reference>
<evidence type="ECO:0000313" key="4">
    <source>
        <dbReference type="Proteomes" id="UP000198923"/>
    </source>
</evidence>
<feature type="transmembrane region" description="Helical" evidence="2">
    <location>
        <begin position="216"/>
        <end position="237"/>
    </location>
</feature>
<organism evidence="3 4">
    <name type="scientific">Sinosporangium album</name>
    <dbReference type="NCBI Taxonomy" id="504805"/>
    <lineage>
        <taxon>Bacteria</taxon>
        <taxon>Bacillati</taxon>
        <taxon>Actinomycetota</taxon>
        <taxon>Actinomycetes</taxon>
        <taxon>Streptosporangiales</taxon>
        <taxon>Streptosporangiaceae</taxon>
        <taxon>Sinosporangium</taxon>
    </lineage>
</organism>
<evidence type="ECO:0000256" key="1">
    <source>
        <dbReference type="SAM" id="MobiDB-lite"/>
    </source>
</evidence>
<feature type="transmembrane region" description="Helical" evidence="2">
    <location>
        <begin position="139"/>
        <end position="160"/>
    </location>
</feature>
<dbReference type="Proteomes" id="UP000198923">
    <property type="component" value="Unassembled WGS sequence"/>
</dbReference>
<dbReference type="AlphaFoldDB" id="A0A1G8ALR4"/>
<keyword evidence="2" id="KW-0472">Membrane</keyword>
<keyword evidence="2" id="KW-1133">Transmembrane helix</keyword>
<feature type="transmembrane region" description="Helical" evidence="2">
    <location>
        <begin position="103"/>
        <end position="132"/>
    </location>
</feature>
<feature type="transmembrane region" description="Helical" evidence="2">
    <location>
        <begin position="243"/>
        <end position="261"/>
    </location>
</feature>
<keyword evidence="2" id="KW-0812">Transmembrane</keyword>
<name>A0A1G8ALR4_9ACTN</name>
<dbReference type="STRING" id="504805.SAMN05421505_112222"/>
<protein>
    <submittedName>
        <fullName evidence="3">Uncharacterized protein</fullName>
    </submittedName>
</protein>
<feature type="transmembrane region" description="Helical" evidence="2">
    <location>
        <begin position="268"/>
        <end position="287"/>
    </location>
</feature>
<feature type="transmembrane region" description="Helical" evidence="2">
    <location>
        <begin position="180"/>
        <end position="204"/>
    </location>
</feature>
<feature type="region of interest" description="Disordered" evidence="1">
    <location>
        <begin position="1"/>
        <end position="28"/>
    </location>
</feature>
<accession>A0A1G8ALR4</accession>
<evidence type="ECO:0000313" key="3">
    <source>
        <dbReference type="EMBL" id="SDH21972.1"/>
    </source>
</evidence>
<proteinExistence type="predicted"/>
<dbReference type="EMBL" id="FNCN01000012">
    <property type="protein sequence ID" value="SDH21972.1"/>
    <property type="molecule type" value="Genomic_DNA"/>
</dbReference>
<keyword evidence="4" id="KW-1185">Reference proteome</keyword>
<sequence>MTIGTESRATTGTGTRLRAQRPERRPEQRLERRCRSLLRVYPRGYRDGYGEELIGTLLDTAEPGRTFPSFHESLALVRGGLRARVEYAAVGAPWVDGLHLGTLILAVANLAYLMPFIGTIPLWVGMSAFLVLAVMRGRLWMALPLSALIGLKAGSVALGVPLLDPTLLPVVSADLWNRPAMYGVGGPVAPVITHGLLFLGIAALAVRRERVKARSWWWWAAVPVLTFSDPASLNVAAQGVGTMSRIALEAALLLAAVFAGYTARDSRWAIAAAIYLVSMLAIPVENLAGNLIPYTGQDVAHWLSLILLTAAASAMPYQAGRQILL</sequence>
<evidence type="ECO:0000256" key="2">
    <source>
        <dbReference type="SAM" id="Phobius"/>
    </source>
</evidence>
<feature type="compositionally biased region" description="Low complexity" evidence="1">
    <location>
        <begin position="8"/>
        <end position="17"/>
    </location>
</feature>